<evidence type="ECO:0000256" key="2">
    <source>
        <dbReference type="ARBA" id="ARBA00022741"/>
    </source>
</evidence>
<dbReference type="OrthoDB" id="270161at2157"/>
<evidence type="ECO:0000313" key="6">
    <source>
        <dbReference type="Proteomes" id="UP000199079"/>
    </source>
</evidence>
<dbReference type="Gene3D" id="1.10.8.60">
    <property type="match status" value="1"/>
</dbReference>
<dbReference type="InterPro" id="IPR036390">
    <property type="entry name" value="WH_DNA-bd_sf"/>
</dbReference>
<dbReference type="GO" id="GO:0006260">
    <property type="term" value="P:DNA replication"/>
    <property type="evidence" value="ECO:0007669"/>
    <property type="project" value="UniProtKB-KW"/>
</dbReference>
<protein>
    <recommendedName>
        <fullName evidence="4">Cdc6 AAA+ ATPase-type lid domain-containing protein</fullName>
    </recommendedName>
</protein>
<dbReference type="EMBL" id="FNPC01000013">
    <property type="protein sequence ID" value="SDY88689.1"/>
    <property type="molecule type" value="Genomic_DNA"/>
</dbReference>
<evidence type="ECO:0000256" key="3">
    <source>
        <dbReference type="ARBA" id="ARBA00022840"/>
    </source>
</evidence>
<dbReference type="InterPro" id="IPR055237">
    <property type="entry name" value="Cdc6_lid"/>
</dbReference>
<keyword evidence="6" id="KW-1185">Reference proteome</keyword>
<evidence type="ECO:0000256" key="1">
    <source>
        <dbReference type="ARBA" id="ARBA00022705"/>
    </source>
</evidence>
<sequence>MADVAAGDARTAIGILRTAARYADRDAVGEIKREVITEAIPEAKSEIHRKSLDKLNPHQQALYEVITDAEEIGPSELYEEYTERVADPKTKRMVRNYLSKMEHYNLIVAEGKTCGRTYRPVP</sequence>
<proteinExistence type="predicted"/>
<dbReference type="GO" id="GO:0005524">
    <property type="term" value="F:ATP binding"/>
    <property type="evidence" value="ECO:0007669"/>
    <property type="project" value="UniProtKB-KW"/>
</dbReference>
<accession>A0A1H3NKE6</accession>
<feature type="domain" description="Cdc6 AAA+ ATPase-type lid" evidence="4">
    <location>
        <begin position="2"/>
        <end position="39"/>
    </location>
</feature>
<organism evidence="5 6">
    <name type="scientific">Halopenitus persicus</name>
    <dbReference type="NCBI Taxonomy" id="1048396"/>
    <lineage>
        <taxon>Archaea</taxon>
        <taxon>Methanobacteriati</taxon>
        <taxon>Methanobacteriota</taxon>
        <taxon>Stenosarchaea group</taxon>
        <taxon>Halobacteria</taxon>
        <taxon>Halobacteriales</taxon>
        <taxon>Haloferacaceae</taxon>
        <taxon>Halopenitus</taxon>
    </lineage>
</organism>
<dbReference type="Proteomes" id="UP000199079">
    <property type="component" value="Unassembled WGS sequence"/>
</dbReference>
<reference evidence="6" key="1">
    <citation type="submission" date="2016-10" db="EMBL/GenBank/DDBJ databases">
        <authorList>
            <person name="Varghese N."/>
            <person name="Submissions S."/>
        </authorList>
    </citation>
    <scope>NUCLEOTIDE SEQUENCE [LARGE SCALE GENOMIC DNA]</scope>
    <source>
        <strain evidence="6">DC30,IBRC 10041,KCTC 4046</strain>
    </source>
</reference>
<keyword evidence="3" id="KW-0067">ATP-binding</keyword>
<dbReference type="SUPFAM" id="SSF46785">
    <property type="entry name" value="Winged helix' DNA-binding domain"/>
    <property type="match status" value="1"/>
</dbReference>
<keyword evidence="2" id="KW-0547">Nucleotide-binding</keyword>
<evidence type="ECO:0000313" key="5">
    <source>
        <dbReference type="EMBL" id="SDY88689.1"/>
    </source>
</evidence>
<evidence type="ECO:0000259" key="4">
    <source>
        <dbReference type="Pfam" id="PF22703"/>
    </source>
</evidence>
<gene>
    <name evidence="5" type="ORF">SAMN05216564_11312</name>
</gene>
<dbReference type="Pfam" id="PF22703">
    <property type="entry name" value="Cdc6_lid"/>
    <property type="match status" value="1"/>
</dbReference>
<keyword evidence="1" id="KW-0235">DNA replication</keyword>
<dbReference type="AlphaFoldDB" id="A0A1H3NKE6"/>
<name>A0A1H3NKE6_9EURY</name>